<protein>
    <submittedName>
        <fullName evidence="2">Uncharacterized protein</fullName>
    </submittedName>
</protein>
<accession>A0A6B0RN84</accession>
<sequence>MGVWPESKQKSMETETQGRSTDLALFSMDSKQKSATIQERGSKNDKMIKECTKALPLNQAVTKPHGTCEKPPLQWKVLHPQAIGTAGLVTTLLVEVDCPVLSSQSGPVT</sequence>
<evidence type="ECO:0000313" key="3">
    <source>
        <dbReference type="Proteomes" id="UP000322234"/>
    </source>
</evidence>
<organism evidence="2 3">
    <name type="scientific">Bos mutus</name>
    <name type="common">wild yak</name>
    <dbReference type="NCBI Taxonomy" id="72004"/>
    <lineage>
        <taxon>Eukaryota</taxon>
        <taxon>Metazoa</taxon>
        <taxon>Chordata</taxon>
        <taxon>Craniata</taxon>
        <taxon>Vertebrata</taxon>
        <taxon>Euteleostomi</taxon>
        <taxon>Mammalia</taxon>
        <taxon>Eutheria</taxon>
        <taxon>Laurasiatheria</taxon>
        <taxon>Artiodactyla</taxon>
        <taxon>Ruminantia</taxon>
        <taxon>Pecora</taxon>
        <taxon>Bovidae</taxon>
        <taxon>Bovinae</taxon>
        <taxon>Bos</taxon>
    </lineage>
</organism>
<dbReference type="EMBL" id="VBQZ03000072">
    <property type="protein sequence ID" value="MXQ91618.1"/>
    <property type="molecule type" value="Genomic_DNA"/>
</dbReference>
<feature type="region of interest" description="Disordered" evidence="1">
    <location>
        <begin position="1"/>
        <end position="21"/>
    </location>
</feature>
<dbReference type="Proteomes" id="UP000322234">
    <property type="component" value="Unassembled WGS sequence"/>
</dbReference>
<name>A0A6B0RN84_9CETA</name>
<reference evidence="2" key="1">
    <citation type="submission" date="2019-10" db="EMBL/GenBank/DDBJ databases">
        <title>The sequence and de novo assembly of the wild yak genome.</title>
        <authorList>
            <person name="Liu Y."/>
        </authorList>
    </citation>
    <scope>NUCLEOTIDE SEQUENCE [LARGE SCALE GENOMIC DNA]</scope>
    <source>
        <strain evidence="2">WY2019</strain>
    </source>
</reference>
<gene>
    <name evidence="2" type="ORF">E5288_WYG001761</name>
</gene>
<proteinExistence type="predicted"/>
<comment type="caution">
    <text evidence="2">The sequence shown here is derived from an EMBL/GenBank/DDBJ whole genome shotgun (WGS) entry which is preliminary data.</text>
</comment>
<keyword evidence="3" id="KW-1185">Reference proteome</keyword>
<evidence type="ECO:0000256" key="1">
    <source>
        <dbReference type="SAM" id="MobiDB-lite"/>
    </source>
</evidence>
<evidence type="ECO:0000313" key="2">
    <source>
        <dbReference type="EMBL" id="MXQ91618.1"/>
    </source>
</evidence>
<dbReference type="AlphaFoldDB" id="A0A6B0RN84"/>